<dbReference type="Pfam" id="PF00239">
    <property type="entry name" value="Resolvase"/>
    <property type="match status" value="1"/>
</dbReference>
<sequence>MTSTNRQAVIYCRVSKDTRGRAKSVGEQERECRATCDEHRWEVRQVVIDNDLSASEYARKDRPGYQQLSAILRTGDVLVMWEPSRLTRQRREVEDLIDLCQSRDVLIAVADGQTYDLTRGRDRHALFADINNAAYESDKTQERVLRAHRAVLAAGRPHGRIPYGYRADTDDHGVITGRSPHPIHGPIVTDMYRKVADGVTPWRIAQDLTRASVSPPGKFPAWTHSLIVRMLQRPTYKGVRTSQGVETGPGTWEPLIDPRTWDRVHRILNDPKRKVTRGNRPKYLLSGIAVCSVCERPVGRMKNRQGVPVYQCPDGHALRSIEAVDAVVEAKMLEYLQDPKVIARLETAQNTQSDHDPIDLVHDLQATLDAQIEAVVAQELPPAMTARSLQALHDKWTPQIEAAQADAQRAVIDPQLVKLTGAAGVRFWKGFSLEAKRHAIRSALSIKILPVGRGKKNYKIEDTLEIDWIA</sequence>
<gene>
    <name evidence="3" type="ORF">Q7514_03585</name>
</gene>
<feature type="domain" description="Recombinase" evidence="2">
    <location>
        <begin position="162"/>
        <end position="274"/>
    </location>
</feature>
<keyword evidence="4" id="KW-1185">Reference proteome</keyword>
<dbReference type="InterPro" id="IPR006119">
    <property type="entry name" value="Resolv_N"/>
</dbReference>
<feature type="domain" description="Resolvase/invertase-type recombinase catalytic" evidence="1">
    <location>
        <begin position="7"/>
        <end position="155"/>
    </location>
</feature>
<dbReference type="Pfam" id="PF07508">
    <property type="entry name" value="Recombinase"/>
    <property type="match status" value="1"/>
</dbReference>
<dbReference type="RefSeq" id="WP_330131855.1">
    <property type="nucleotide sequence ID" value="NZ_JAUTXY010000001.1"/>
</dbReference>
<comment type="caution">
    <text evidence="3">The sequence shown here is derived from an EMBL/GenBank/DDBJ whole genome shotgun (WGS) entry which is preliminary data.</text>
</comment>
<evidence type="ECO:0000259" key="2">
    <source>
        <dbReference type="PROSITE" id="PS51737"/>
    </source>
</evidence>
<dbReference type="SUPFAM" id="SSF53041">
    <property type="entry name" value="Resolvase-like"/>
    <property type="match status" value="1"/>
</dbReference>
<dbReference type="PANTHER" id="PTHR30461">
    <property type="entry name" value="DNA-INVERTASE FROM LAMBDOID PROPHAGE"/>
    <property type="match status" value="1"/>
</dbReference>
<protein>
    <submittedName>
        <fullName evidence="3">Recombinase family protein</fullName>
    </submittedName>
</protein>
<dbReference type="InterPro" id="IPR036162">
    <property type="entry name" value="Resolvase-like_N_sf"/>
</dbReference>
<dbReference type="InterPro" id="IPR050639">
    <property type="entry name" value="SSR_resolvase"/>
</dbReference>
<evidence type="ECO:0000313" key="4">
    <source>
        <dbReference type="Proteomes" id="UP001336020"/>
    </source>
</evidence>
<dbReference type="PROSITE" id="PS51736">
    <property type="entry name" value="RECOMBINASES_3"/>
    <property type="match status" value="1"/>
</dbReference>
<dbReference type="CDD" id="cd00338">
    <property type="entry name" value="Ser_Recombinase"/>
    <property type="match status" value="1"/>
</dbReference>
<dbReference type="Proteomes" id="UP001336020">
    <property type="component" value="Unassembled WGS sequence"/>
</dbReference>
<dbReference type="SMART" id="SM00857">
    <property type="entry name" value="Resolvase"/>
    <property type="match status" value="1"/>
</dbReference>
<organism evidence="3 4">
    <name type="scientific">Rhodococcus artemisiae</name>
    <dbReference type="NCBI Taxonomy" id="714159"/>
    <lineage>
        <taxon>Bacteria</taxon>
        <taxon>Bacillati</taxon>
        <taxon>Actinomycetota</taxon>
        <taxon>Actinomycetes</taxon>
        <taxon>Mycobacteriales</taxon>
        <taxon>Nocardiaceae</taxon>
        <taxon>Rhodococcus</taxon>
    </lineage>
</organism>
<dbReference type="Gene3D" id="3.40.50.1390">
    <property type="entry name" value="Resolvase, N-terminal catalytic domain"/>
    <property type="match status" value="1"/>
</dbReference>
<accession>A0ABU7L4Y9</accession>
<dbReference type="PANTHER" id="PTHR30461:SF23">
    <property type="entry name" value="DNA RECOMBINASE-RELATED"/>
    <property type="match status" value="1"/>
</dbReference>
<evidence type="ECO:0000259" key="1">
    <source>
        <dbReference type="PROSITE" id="PS51736"/>
    </source>
</evidence>
<evidence type="ECO:0000313" key="3">
    <source>
        <dbReference type="EMBL" id="MEE2056610.1"/>
    </source>
</evidence>
<proteinExistence type="predicted"/>
<dbReference type="Gene3D" id="3.90.1750.20">
    <property type="entry name" value="Putative Large Serine Recombinase, Chain B, Domain 2"/>
    <property type="match status" value="1"/>
</dbReference>
<dbReference type="InterPro" id="IPR011109">
    <property type="entry name" value="DNA_bind_recombinase_dom"/>
</dbReference>
<name>A0ABU7L4Y9_9NOCA</name>
<dbReference type="PROSITE" id="PS51737">
    <property type="entry name" value="RECOMBINASE_DNA_BIND"/>
    <property type="match status" value="1"/>
</dbReference>
<reference evidence="3 4" key="1">
    <citation type="submission" date="2023-07" db="EMBL/GenBank/DDBJ databases">
        <authorList>
            <person name="Girao M."/>
            <person name="Carvalho M.F."/>
        </authorList>
    </citation>
    <scope>NUCLEOTIDE SEQUENCE [LARGE SCALE GENOMIC DNA]</scope>
    <source>
        <strain evidence="3 4">YIM65754</strain>
    </source>
</reference>
<dbReference type="EMBL" id="JAUTXY010000001">
    <property type="protein sequence ID" value="MEE2056610.1"/>
    <property type="molecule type" value="Genomic_DNA"/>
</dbReference>
<dbReference type="InterPro" id="IPR038109">
    <property type="entry name" value="DNA_bind_recomb_sf"/>
</dbReference>